<evidence type="ECO:0000256" key="1">
    <source>
        <dbReference type="ARBA" id="ARBA00004651"/>
    </source>
</evidence>
<organism evidence="9 10">
    <name type="scientific">Aphis glycines</name>
    <name type="common">Soybean aphid</name>
    <dbReference type="NCBI Taxonomy" id="307491"/>
    <lineage>
        <taxon>Eukaryota</taxon>
        <taxon>Metazoa</taxon>
        <taxon>Ecdysozoa</taxon>
        <taxon>Arthropoda</taxon>
        <taxon>Hexapoda</taxon>
        <taxon>Insecta</taxon>
        <taxon>Pterygota</taxon>
        <taxon>Neoptera</taxon>
        <taxon>Paraneoptera</taxon>
        <taxon>Hemiptera</taxon>
        <taxon>Sternorrhyncha</taxon>
        <taxon>Aphidomorpha</taxon>
        <taxon>Aphidoidea</taxon>
        <taxon>Aphididae</taxon>
        <taxon>Aphidini</taxon>
        <taxon>Aphis</taxon>
        <taxon>Aphis</taxon>
    </lineage>
</organism>
<keyword evidence="10" id="KW-1185">Reference proteome</keyword>
<keyword evidence="8" id="KW-0812">Transmembrane</keyword>
<dbReference type="OrthoDB" id="407432at2759"/>
<dbReference type="Gene3D" id="3.80.10.10">
    <property type="entry name" value="Ribonuclease Inhibitor"/>
    <property type="match status" value="1"/>
</dbReference>
<feature type="transmembrane region" description="Helical" evidence="8">
    <location>
        <begin position="242"/>
        <end position="262"/>
    </location>
</feature>
<keyword evidence="4" id="KW-0677">Repeat</keyword>
<dbReference type="Pfam" id="PF13855">
    <property type="entry name" value="LRR_8"/>
    <property type="match status" value="1"/>
</dbReference>
<evidence type="ECO:0000256" key="8">
    <source>
        <dbReference type="SAM" id="Phobius"/>
    </source>
</evidence>
<feature type="transmembrane region" description="Helical" evidence="8">
    <location>
        <begin position="198"/>
        <end position="221"/>
    </location>
</feature>
<comment type="caution">
    <text evidence="9">The sequence shown here is derived from an EMBL/GenBank/DDBJ whole genome shotgun (WGS) entry which is preliminary data.</text>
</comment>
<evidence type="ECO:0000256" key="5">
    <source>
        <dbReference type="ARBA" id="ARBA00023040"/>
    </source>
</evidence>
<dbReference type="InterPro" id="IPR001611">
    <property type="entry name" value="Leu-rich_rpt"/>
</dbReference>
<keyword evidence="6" id="KW-0675">Receptor</keyword>
<evidence type="ECO:0000313" key="10">
    <source>
        <dbReference type="Proteomes" id="UP000475862"/>
    </source>
</evidence>
<dbReference type="SUPFAM" id="SSF81301">
    <property type="entry name" value="Nucleotidyltransferase"/>
    <property type="match status" value="1"/>
</dbReference>
<name>A0A6G0TCE6_APHGL</name>
<feature type="transmembrane region" description="Helical" evidence="8">
    <location>
        <begin position="423"/>
        <end position="444"/>
    </location>
</feature>
<evidence type="ECO:0000256" key="3">
    <source>
        <dbReference type="ARBA" id="ARBA00022614"/>
    </source>
</evidence>
<dbReference type="SMART" id="SM00369">
    <property type="entry name" value="LRR_TYP"/>
    <property type="match status" value="4"/>
</dbReference>
<dbReference type="SUPFAM" id="SSF81631">
    <property type="entry name" value="PAP/OAS1 substrate-binding domain"/>
    <property type="match status" value="1"/>
</dbReference>
<protein>
    <submittedName>
        <fullName evidence="9">Uncharacterized protein</fullName>
    </submittedName>
</protein>
<proteinExistence type="predicted"/>
<dbReference type="InterPro" id="IPR043519">
    <property type="entry name" value="NT_sf"/>
</dbReference>
<keyword evidence="8" id="KW-1133">Transmembrane helix</keyword>
<evidence type="ECO:0000256" key="7">
    <source>
        <dbReference type="ARBA" id="ARBA00023224"/>
    </source>
</evidence>
<dbReference type="GO" id="GO:0009755">
    <property type="term" value="P:hormone-mediated signaling pathway"/>
    <property type="evidence" value="ECO:0007669"/>
    <property type="project" value="TreeGrafter"/>
</dbReference>
<sequence>MINNNIVLSNDSFDEYYSLKMINLQYNKLSVLPQFVFEHQTKLTFLLLLNNDLSVLETNAFYGLNSVKTLYLDNNYLKFLNLNSWKHMTNVKWINFGNNPIARVNSNIFKEMKDLSSLNINGINEENIDFSSFNNLTTRLDVLYLDEFHYCILYARHVKLCFPNIDVILWKHSSKFYGSNGLCYPLYIEDPFVSGWQYSAFMFLGLYAMSLLLMTILYALLFKNIKETRKGSKQISTDDFNLTVRFFFIVLANILCWSPIIVLKLAALRKYHISIVEMSQSSHPVSIYSKKSIEKNRKKALEEQRKEKNGTQENSLETTTEYEILSKLHNKETNQPESLLKSINTQLESINQEINNHYTFDKLNLIFNSIRNCAKHHLIGSETYAFGSRISGLALPNSDIDLYISIGNTYSCMKSRNMFKSYSLAWLVLFYLIIIHVIPPLMFLRRHADYSKSLTSDAMFIEDWDCTFCTLEKAKQIWRVPNISYFDFLFGFFNYYSDLNRLRKSVLYPIIGQVIPKSDLYNIPMKKNSEPLSETLRKLKNNFCGNDLALQDPLDLLNNITKRIRQKKLTMFSYLCNITMEGMKNRYLN</sequence>
<keyword evidence="5" id="KW-0297">G-protein coupled receptor</keyword>
<keyword evidence="7" id="KW-0807">Transducer</keyword>
<dbReference type="GO" id="GO:0005886">
    <property type="term" value="C:plasma membrane"/>
    <property type="evidence" value="ECO:0007669"/>
    <property type="project" value="UniProtKB-SubCell"/>
</dbReference>
<gene>
    <name evidence="9" type="ORF">AGLY_012022</name>
</gene>
<dbReference type="EMBL" id="VYZN01000047">
    <property type="protein sequence ID" value="KAE9529068.1"/>
    <property type="molecule type" value="Genomic_DNA"/>
</dbReference>
<reference evidence="9 10" key="1">
    <citation type="submission" date="2019-08" db="EMBL/GenBank/DDBJ databases">
        <title>The genome of the soybean aphid Biotype 1, its phylome, world population structure and adaptation to the North American continent.</title>
        <authorList>
            <person name="Giordano R."/>
            <person name="Donthu R.K."/>
            <person name="Hernandez A.G."/>
            <person name="Wright C.L."/>
            <person name="Zimin A.V."/>
        </authorList>
    </citation>
    <scope>NUCLEOTIDE SEQUENCE [LARGE SCALE GENOMIC DNA]</scope>
    <source>
        <tissue evidence="9">Whole aphids</tissue>
    </source>
</reference>
<evidence type="ECO:0000256" key="4">
    <source>
        <dbReference type="ARBA" id="ARBA00022737"/>
    </source>
</evidence>
<dbReference type="InterPro" id="IPR003591">
    <property type="entry name" value="Leu-rich_rpt_typical-subtyp"/>
</dbReference>
<dbReference type="InterPro" id="IPR032675">
    <property type="entry name" value="LRR_dom_sf"/>
</dbReference>
<keyword evidence="8" id="KW-0472">Membrane</keyword>
<keyword evidence="3" id="KW-0433">Leucine-rich repeat</keyword>
<keyword evidence="2" id="KW-1003">Cell membrane</keyword>
<evidence type="ECO:0000313" key="9">
    <source>
        <dbReference type="EMBL" id="KAE9529068.1"/>
    </source>
</evidence>
<dbReference type="GO" id="GO:0008528">
    <property type="term" value="F:G protein-coupled peptide receptor activity"/>
    <property type="evidence" value="ECO:0007669"/>
    <property type="project" value="TreeGrafter"/>
</dbReference>
<dbReference type="AlphaFoldDB" id="A0A6G0TCE6"/>
<dbReference type="PANTHER" id="PTHR24372:SF80">
    <property type="entry name" value="FI21465P1-RELATED"/>
    <property type="match status" value="1"/>
</dbReference>
<dbReference type="PANTHER" id="PTHR24372">
    <property type="entry name" value="GLYCOPROTEIN HORMONE RECEPTOR"/>
    <property type="match status" value="1"/>
</dbReference>
<dbReference type="Gene3D" id="1.20.1070.10">
    <property type="entry name" value="Rhodopsin 7-helix transmembrane proteins"/>
    <property type="match status" value="1"/>
</dbReference>
<dbReference type="SUPFAM" id="SSF81321">
    <property type="entry name" value="Family A G protein-coupled receptor-like"/>
    <property type="match status" value="1"/>
</dbReference>
<dbReference type="Proteomes" id="UP000475862">
    <property type="component" value="Unassembled WGS sequence"/>
</dbReference>
<dbReference type="SUPFAM" id="SSF52058">
    <property type="entry name" value="L domain-like"/>
    <property type="match status" value="1"/>
</dbReference>
<evidence type="ECO:0000256" key="2">
    <source>
        <dbReference type="ARBA" id="ARBA00022475"/>
    </source>
</evidence>
<evidence type="ECO:0000256" key="6">
    <source>
        <dbReference type="ARBA" id="ARBA00023170"/>
    </source>
</evidence>
<dbReference type="GO" id="GO:0007189">
    <property type="term" value="P:adenylate cyclase-activating G protein-coupled receptor signaling pathway"/>
    <property type="evidence" value="ECO:0007669"/>
    <property type="project" value="TreeGrafter"/>
</dbReference>
<accession>A0A6G0TCE6</accession>
<dbReference type="Gene3D" id="1.10.1410.10">
    <property type="match status" value="1"/>
</dbReference>
<comment type="subcellular location">
    <subcellularLocation>
        <location evidence="1">Cell membrane</location>
        <topology evidence="1">Multi-pass membrane protein</topology>
    </subcellularLocation>
</comment>